<gene>
    <name evidence="1" type="ORF">C1I92_30875</name>
</gene>
<proteinExistence type="predicted"/>
<sequence>MDVWGPHVSEAGLHTVGTEPATVPELAAALDPDAPWVLLPRFTPIDGRTWQDAVVPWWPGRAEPIPATVRRMSIDLLLPTAEFLRLAPDLADAGIELLQFRQRPRPDIDYVEVTNAHARAARLRMSELTIGIDLPHAGEVAQLAATSAADLDAAIERFAAV</sequence>
<evidence type="ECO:0000313" key="1">
    <source>
        <dbReference type="EMBL" id="PZF79480.1"/>
    </source>
</evidence>
<protein>
    <submittedName>
        <fullName evidence="1">Uncharacterized protein</fullName>
    </submittedName>
</protein>
<evidence type="ECO:0000313" key="2">
    <source>
        <dbReference type="Proteomes" id="UP000248764"/>
    </source>
</evidence>
<dbReference type="RefSeq" id="WP_111258475.1">
    <property type="nucleotide sequence ID" value="NZ_POTW01000135.1"/>
</dbReference>
<keyword evidence="2" id="KW-1185">Reference proteome</keyword>
<comment type="caution">
    <text evidence="1">The sequence shown here is derived from an EMBL/GenBank/DDBJ whole genome shotgun (WGS) entry which is preliminary data.</text>
</comment>
<organism evidence="1 2">
    <name type="scientific">Jiangella anatolica</name>
    <dbReference type="NCBI Taxonomy" id="2670374"/>
    <lineage>
        <taxon>Bacteria</taxon>
        <taxon>Bacillati</taxon>
        <taxon>Actinomycetota</taxon>
        <taxon>Actinomycetes</taxon>
        <taxon>Jiangellales</taxon>
        <taxon>Jiangellaceae</taxon>
        <taxon>Jiangella</taxon>
    </lineage>
</organism>
<dbReference type="EMBL" id="POTW01000135">
    <property type="protein sequence ID" value="PZF79480.1"/>
    <property type="molecule type" value="Genomic_DNA"/>
</dbReference>
<reference evidence="1 2" key="1">
    <citation type="submission" date="2018-01" db="EMBL/GenBank/DDBJ databases">
        <title>Draft genome sequence of Jiangella sp. GTF31.</title>
        <authorList>
            <person name="Sahin N."/>
            <person name="Ay H."/>
            <person name="Saygin H."/>
        </authorList>
    </citation>
    <scope>NUCLEOTIDE SEQUENCE [LARGE SCALE GENOMIC DNA]</scope>
    <source>
        <strain evidence="1 2">GTF31</strain>
    </source>
</reference>
<dbReference type="Proteomes" id="UP000248764">
    <property type="component" value="Unassembled WGS sequence"/>
</dbReference>
<name>A0A2W2B3G4_9ACTN</name>
<dbReference type="AlphaFoldDB" id="A0A2W2B3G4"/>
<accession>A0A2W2B3G4</accession>